<dbReference type="InterPro" id="IPR002933">
    <property type="entry name" value="Peptidase_M20"/>
</dbReference>
<gene>
    <name evidence="5" type="primary">amaA_1</name>
    <name evidence="5" type="ORF">H0A61_00216</name>
</gene>
<dbReference type="SUPFAM" id="SSF55031">
    <property type="entry name" value="Bacterial exopeptidase dimerisation domain"/>
    <property type="match status" value="1"/>
</dbReference>
<sequence length="396" mass="43136">MNKRIKELINKYSNLVVEYRRDIHKHPELSRMETRTAALVADVLEGLNIKTLLNVGGTGVVGILEGNSNNRVIALRADMDALPIQEKTGLPFSSVNEGVMHACGHDMHTAILLGCAHVLSELKEQINGTVKFVFQPAEEDNPTGGAPGMIKEGVLENPKVDAIVSLHVWPKLETGYAGIKAGPMTASSDRIFITIKGKSSHGSAPEEGIDAVVIAANVISALQTIVSRNIGPLESSVISIGKLNGGYRYNIIADRIDMEGTVRNLDPKIRNSMPERIEKLVKGITEAMGGGYEFKYVKGYPPTVNEKNLTKIVYSAMRKVLNEKAVIPERASLGGEDFAFFSEKLPSAYIWLGCRPSGLSVEETPPLHNNRFNPDEKALTIGMEILISTVFEYLSG</sequence>
<dbReference type="InterPro" id="IPR011650">
    <property type="entry name" value="Peptidase_M20_dimer"/>
</dbReference>
<feature type="binding site" evidence="3">
    <location>
        <position position="103"/>
    </location>
    <ligand>
        <name>Mn(2+)</name>
        <dbReference type="ChEBI" id="CHEBI:29035"/>
        <label>2</label>
    </ligand>
</feature>
<dbReference type="GO" id="GO:0004046">
    <property type="term" value="F:aminoacylase activity"/>
    <property type="evidence" value="ECO:0007669"/>
    <property type="project" value="UniProtKB-EC"/>
</dbReference>
<proteinExistence type="inferred from homology"/>
<dbReference type="AlphaFoldDB" id="A0A8A0RK32"/>
<dbReference type="InterPro" id="IPR017439">
    <property type="entry name" value="Amidohydrolase"/>
</dbReference>
<evidence type="ECO:0000256" key="3">
    <source>
        <dbReference type="PIRSR" id="PIRSR005962-1"/>
    </source>
</evidence>
<dbReference type="Gene3D" id="3.40.630.10">
    <property type="entry name" value="Zn peptidases"/>
    <property type="match status" value="1"/>
</dbReference>
<feature type="domain" description="Peptidase M20 dimerisation" evidence="4">
    <location>
        <begin position="193"/>
        <end position="282"/>
    </location>
</feature>
<name>A0A8A0RK32_9FIRM</name>
<dbReference type="Pfam" id="PF07687">
    <property type="entry name" value="M20_dimer"/>
    <property type="match status" value="1"/>
</dbReference>
<evidence type="ECO:0000313" key="5">
    <source>
        <dbReference type="EMBL" id="QSQ07899.1"/>
    </source>
</evidence>
<feature type="binding site" evidence="3">
    <location>
        <position position="167"/>
    </location>
    <ligand>
        <name>Mn(2+)</name>
        <dbReference type="ChEBI" id="CHEBI:29035"/>
        <label>2</label>
    </ligand>
</feature>
<dbReference type="KEGG" id="kme:H0A61_00216"/>
<comment type="cofactor">
    <cofactor evidence="3">
        <name>Mn(2+)</name>
        <dbReference type="ChEBI" id="CHEBI:29035"/>
    </cofactor>
    <text evidence="3">The Mn(2+) ion enhances activity.</text>
</comment>
<keyword evidence="3" id="KW-0479">Metal-binding</keyword>
<dbReference type="GO" id="GO:0046872">
    <property type="term" value="F:metal ion binding"/>
    <property type="evidence" value="ECO:0007669"/>
    <property type="project" value="UniProtKB-KW"/>
</dbReference>
<reference evidence="5" key="1">
    <citation type="submission" date="2020-07" db="EMBL/GenBank/DDBJ databases">
        <title>Koleobacter methoxysyntrophicus gen. nov., sp. nov., a novel anaerobic bacterium isolated from deep subsurface oil field and proposal of Koleobacterales ord. nov. in the phylum Firmicutes.</title>
        <authorList>
            <person name="Sakamoto S."/>
            <person name="Tamaki H."/>
        </authorList>
    </citation>
    <scope>NUCLEOTIDE SEQUENCE</scope>
    <source>
        <strain evidence="5">NRmbB1</strain>
    </source>
</reference>
<keyword evidence="2 5" id="KW-0378">Hydrolase</keyword>
<dbReference type="InterPro" id="IPR036264">
    <property type="entry name" value="Bact_exopeptidase_dim_dom"/>
</dbReference>
<dbReference type="RefSeq" id="WP_206708147.1">
    <property type="nucleotide sequence ID" value="NZ_CP059066.1"/>
</dbReference>
<dbReference type="PIRSF" id="PIRSF005962">
    <property type="entry name" value="Pept_M20D_amidohydro"/>
    <property type="match status" value="1"/>
</dbReference>
<feature type="binding site" evidence="3">
    <location>
        <position position="368"/>
    </location>
    <ligand>
        <name>Mn(2+)</name>
        <dbReference type="ChEBI" id="CHEBI:29035"/>
        <label>2</label>
    </ligand>
</feature>
<protein>
    <submittedName>
        <fullName evidence="5">N-acyl-L-amino acid amidohydrolase</fullName>
        <ecNumber evidence="5">3.5.1.14</ecNumber>
    </submittedName>
</protein>
<feature type="binding site" evidence="3">
    <location>
        <position position="139"/>
    </location>
    <ligand>
        <name>Mn(2+)</name>
        <dbReference type="ChEBI" id="CHEBI:29035"/>
        <label>2</label>
    </ligand>
</feature>
<dbReference type="Proteomes" id="UP000662904">
    <property type="component" value="Chromosome"/>
</dbReference>
<evidence type="ECO:0000259" key="4">
    <source>
        <dbReference type="Pfam" id="PF07687"/>
    </source>
</evidence>
<dbReference type="EC" id="3.5.1.14" evidence="5"/>
<dbReference type="PANTHER" id="PTHR11014">
    <property type="entry name" value="PEPTIDASE M20 FAMILY MEMBER"/>
    <property type="match status" value="1"/>
</dbReference>
<feature type="binding site" evidence="3">
    <location>
        <position position="105"/>
    </location>
    <ligand>
        <name>Mn(2+)</name>
        <dbReference type="ChEBI" id="CHEBI:29035"/>
        <label>2</label>
    </ligand>
</feature>
<evidence type="ECO:0000256" key="1">
    <source>
        <dbReference type="ARBA" id="ARBA00006153"/>
    </source>
</evidence>
<comment type="similarity">
    <text evidence="1">Belongs to the peptidase M20 family.</text>
</comment>
<dbReference type="Gene3D" id="3.30.70.360">
    <property type="match status" value="1"/>
</dbReference>
<dbReference type="NCBIfam" id="TIGR01891">
    <property type="entry name" value="amidohydrolases"/>
    <property type="match status" value="1"/>
</dbReference>
<dbReference type="SUPFAM" id="SSF53187">
    <property type="entry name" value="Zn-dependent exopeptidases"/>
    <property type="match status" value="1"/>
</dbReference>
<evidence type="ECO:0000313" key="6">
    <source>
        <dbReference type="Proteomes" id="UP000662904"/>
    </source>
</evidence>
<evidence type="ECO:0000256" key="2">
    <source>
        <dbReference type="ARBA" id="ARBA00022801"/>
    </source>
</evidence>
<keyword evidence="3" id="KW-0464">Manganese</keyword>
<organism evidence="5 6">
    <name type="scientific">Koleobacter methoxysyntrophicus</name>
    <dbReference type="NCBI Taxonomy" id="2751313"/>
    <lineage>
        <taxon>Bacteria</taxon>
        <taxon>Bacillati</taxon>
        <taxon>Bacillota</taxon>
        <taxon>Clostridia</taxon>
        <taxon>Koleobacterales</taxon>
        <taxon>Koleobacteraceae</taxon>
        <taxon>Koleobacter</taxon>
    </lineage>
</organism>
<keyword evidence="6" id="KW-1185">Reference proteome</keyword>
<dbReference type="FunFam" id="3.30.70.360:FF:000014">
    <property type="entry name" value="N-acyl-L-amino acid amidohydrolase"/>
    <property type="match status" value="1"/>
</dbReference>
<dbReference type="EMBL" id="CP059066">
    <property type="protein sequence ID" value="QSQ07899.1"/>
    <property type="molecule type" value="Genomic_DNA"/>
</dbReference>
<dbReference type="PANTHER" id="PTHR11014:SF63">
    <property type="entry name" value="METALLOPEPTIDASE, PUTATIVE (AFU_ORTHOLOGUE AFUA_6G09600)-RELATED"/>
    <property type="match status" value="1"/>
</dbReference>
<dbReference type="Pfam" id="PF01546">
    <property type="entry name" value="Peptidase_M20"/>
    <property type="match status" value="1"/>
</dbReference>
<accession>A0A8A0RK32</accession>